<comment type="similarity">
    <text evidence="1">Belongs to the EXO5 family.</text>
</comment>
<evidence type="ECO:0008006" key="5">
    <source>
        <dbReference type="Google" id="ProtNLM"/>
    </source>
</evidence>
<feature type="compositionally biased region" description="Gly residues" evidence="2">
    <location>
        <begin position="284"/>
        <end position="293"/>
    </location>
</feature>
<gene>
    <name evidence="3" type="ORF">CBR_g2921</name>
</gene>
<feature type="region of interest" description="Disordered" evidence="2">
    <location>
        <begin position="210"/>
        <end position="345"/>
    </location>
</feature>
<evidence type="ECO:0000256" key="2">
    <source>
        <dbReference type="SAM" id="MobiDB-lite"/>
    </source>
</evidence>
<dbReference type="Gramene" id="GBG68378">
    <property type="protein sequence ID" value="GBG68378"/>
    <property type="gene ID" value="CBR_g2921"/>
</dbReference>
<dbReference type="Pfam" id="PF09810">
    <property type="entry name" value="Exo5"/>
    <property type="match status" value="2"/>
</dbReference>
<dbReference type="GO" id="GO:0045145">
    <property type="term" value="F:single-stranded DNA 5'-3' DNA exonuclease activity"/>
    <property type="evidence" value="ECO:0007669"/>
    <property type="project" value="InterPro"/>
</dbReference>
<name>A0A388KE97_CHABU</name>
<organism evidence="3 4">
    <name type="scientific">Chara braunii</name>
    <name type="common">Braun's stonewort</name>
    <dbReference type="NCBI Taxonomy" id="69332"/>
    <lineage>
        <taxon>Eukaryota</taxon>
        <taxon>Viridiplantae</taxon>
        <taxon>Streptophyta</taxon>
        <taxon>Charophyceae</taxon>
        <taxon>Charales</taxon>
        <taxon>Characeae</taxon>
        <taxon>Chara</taxon>
    </lineage>
</organism>
<evidence type="ECO:0000313" key="4">
    <source>
        <dbReference type="Proteomes" id="UP000265515"/>
    </source>
</evidence>
<dbReference type="GO" id="GO:0036297">
    <property type="term" value="P:interstrand cross-link repair"/>
    <property type="evidence" value="ECO:0007669"/>
    <property type="project" value="TreeGrafter"/>
</dbReference>
<sequence length="644" mass="69344">MNYCASRRLARLPRVCSELLAAAPSKGYSCTLCKARSFARMIALELVSDAEFAALNAAVTAAEEKFAALKKLPRHSGDLTTSSRARSDASPTVGAGGAAEGVSVLPVAGSSSAGTRDIEDFTPRGVVQRRPATAHGCVARQGGYGSGGGFGCTQGNNGVGAGRRQRWGQRQEEGEEKGVLRLVASRGALARCGASSSSFHHDVAKLDHESDYIESRTGGEGGSDGGERRKSCGDPEESMGGLSQDSSSGGGEARPAAQDNDTTAGFGIGSGTGTADDRAHSGTDAGGSEGGRTGMPSQGSDDWGGSDVLRQPLPPPQSSSTIVSSHSNRQKGRSTAHTAWAGGKRPTPLFLRGGRLSVTDVSAAEWCEMQVDFSLVKGAPEPSPVMVAGSTRHAELEAEVVTKVKVEVTTREDSWALRILNSLMGINMIFEKGMTRELYVLGQVDGVWMTGIIDEISMVDGTPRLVDTKTRRSPTMPAEAQKRSTRVQLMCYKILFDSLVRGEFNAEAFYKQYRLKRERKLARDVTDFAEECGLGRGDEVATLEGVVKAFVTMCQALPLTDEELLVRYEWQKDKSLIGEELFDFDRNWIQSQVARLLQYWKGARKANPVVREEAWKCNYCPFAKVCHVPEEYAAQQAWEQTSQQ</sequence>
<feature type="compositionally biased region" description="Low complexity" evidence="2">
    <location>
        <begin position="238"/>
        <end position="247"/>
    </location>
</feature>
<feature type="region of interest" description="Disordered" evidence="2">
    <location>
        <begin position="76"/>
        <end position="97"/>
    </location>
</feature>
<dbReference type="Gene3D" id="3.90.320.10">
    <property type="match status" value="1"/>
</dbReference>
<evidence type="ECO:0000256" key="1">
    <source>
        <dbReference type="ARBA" id="ARBA00009797"/>
    </source>
</evidence>
<accession>A0A388KE97</accession>
<reference evidence="3 4" key="1">
    <citation type="journal article" date="2018" name="Cell">
        <title>The Chara Genome: Secondary Complexity and Implications for Plant Terrestrialization.</title>
        <authorList>
            <person name="Nishiyama T."/>
            <person name="Sakayama H."/>
            <person name="Vries J.D."/>
            <person name="Buschmann H."/>
            <person name="Saint-Marcoux D."/>
            <person name="Ullrich K.K."/>
            <person name="Haas F.B."/>
            <person name="Vanderstraeten L."/>
            <person name="Becker D."/>
            <person name="Lang D."/>
            <person name="Vosolsobe S."/>
            <person name="Rombauts S."/>
            <person name="Wilhelmsson P.K.I."/>
            <person name="Janitza P."/>
            <person name="Kern R."/>
            <person name="Heyl A."/>
            <person name="Rumpler F."/>
            <person name="Villalobos L.I.A.C."/>
            <person name="Clay J.M."/>
            <person name="Skokan R."/>
            <person name="Toyoda A."/>
            <person name="Suzuki Y."/>
            <person name="Kagoshima H."/>
            <person name="Schijlen E."/>
            <person name="Tajeshwar N."/>
            <person name="Catarino B."/>
            <person name="Hetherington A.J."/>
            <person name="Saltykova A."/>
            <person name="Bonnot C."/>
            <person name="Breuninger H."/>
            <person name="Symeonidi A."/>
            <person name="Radhakrishnan G.V."/>
            <person name="Van Nieuwerburgh F."/>
            <person name="Deforce D."/>
            <person name="Chang C."/>
            <person name="Karol K.G."/>
            <person name="Hedrich R."/>
            <person name="Ulvskov P."/>
            <person name="Glockner G."/>
            <person name="Delwiche C.F."/>
            <person name="Petrasek J."/>
            <person name="Van de Peer Y."/>
            <person name="Friml J."/>
            <person name="Beilby M."/>
            <person name="Dolan L."/>
            <person name="Kohara Y."/>
            <person name="Sugano S."/>
            <person name="Fujiyama A."/>
            <person name="Delaux P.-M."/>
            <person name="Quint M."/>
            <person name="TheiBen G."/>
            <person name="Hagemann M."/>
            <person name="Harholt J."/>
            <person name="Dunand C."/>
            <person name="Zachgo S."/>
            <person name="Langdale J."/>
            <person name="Maumus F."/>
            <person name="Straeten D.V.D."/>
            <person name="Gould S.B."/>
            <person name="Rensing S.A."/>
        </authorList>
    </citation>
    <scope>NUCLEOTIDE SEQUENCE [LARGE SCALE GENOMIC DNA]</scope>
    <source>
        <strain evidence="3 4">S276</strain>
    </source>
</reference>
<evidence type="ECO:0000313" key="3">
    <source>
        <dbReference type="EMBL" id="GBG68378.1"/>
    </source>
</evidence>
<dbReference type="EMBL" id="BFEA01000099">
    <property type="protein sequence ID" value="GBG68378.1"/>
    <property type="molecule type" value="Genomic_DNA"/>
</dbReference>
<keyword evidence="4" id="KW-1185">Reference proteome</keyword>
<dbReference type="Proteomes" id="UP000265515">
    <property type="component" value="Unassembled WGS sequence"/>
</dbReference>
<dbReference type="AlphaFoldDB" id="A0A388KE97"/>
<proteinExistence type="inferred from homology"/>
<dbReference type="OrthoDB" id="354769at2759"/>
<protein>
    <recommendedName>
        <fullName evidence="5">PD-(D/E)XK endonuclease-like domain-containing protein</fullName>
    </recommendedName>
</protein>
<dbReference type="PANTHER" id="PTHR14464:SF4">
    <property type="entry name" value="EXONUCLEASE V"/>
    <property type="match status" value="1"/>
</dbReference>
<dbReference type="GO" id="GO:0005634">
    <property type="term" value="C:nucleus"/>
    <property type="evidence" value="ECO:0007669"/>
    <property type="project" value="TreeGrafter"/>
</dbReference>
<comment type="caution">
    <text evidence="3">The sequence shown here is derived from an EMBL/GenBank/DDBJ whole genome shotgun (WGS) entry which is preliminary data.</text>
</comment>
<dbReference type="InterPro" id="IPR019190">
    <property type="entry name" value="EXOV"/>
</dbReference>
<dbReference type="InterPro" id="IPR011604">
    <property type="entry name" value="PDDEXK-like_dom_sf"/>
</dbReference>
<dbReference type="PANTHER" id="PTHR14464">
    <property type="entry name" value="EXONUCLEASE V"/>
    <property type="match status" value="1"/>
</dbReference>